<gene>
    <name evidence="2" type="ORF">DZ858_06820</name>
</gene>
<dbReference type="RefSeq" id="WP_117158821.1">
    <property type="nucleotide sequence ID" value="NZ_QVID01000001.1"/>
</dbReference>
<evidence type="ECO:0000259" key="1">
    <source>
        <dbReference type="Pfam" id="PF10988"/>
    </source>
</evidence>
<evidence type="ECO:0000313" key="2">
    <source>
        <dbReference type="EMBL" id="RFN59760.1"/>
    </source>
</evidence>
<organism evidence="2 3">
    <name type="scientific">Marixanthomonas ophiurae</name>
    <dbReference type="NCBI Taxonomy" id="387659"/>
    <lineage>
        <taxon>Bacteria</taxon>
        <taxon>Pseudomonadati</taxon>
        <taxon>Bacteroidota</taxon>
        <taxon>Flavobacteriia</taxon>
        <taxon>Flavobacteriales</taxon>
        <taxon>Flavobacteriaceae</taxon>
        <taxon>Marixanthomonas</taxon>
    </lineage>
</organism>
<reference evidence="2 3" key="1">
    <citation type="journal article" date="2007" name="Int. J. Syst. Evol. Microbiol.">
        <title>Marixanthomonas ophiurae gen. nov., sp. nov., a marine bacterium of the family Flavobacteriaceae isolated from a deep-sea brittle star.</title>
        <authorList>
            <person name="Romanenko L.A."/>
            <person name="Uchino M."/>
            <person name="Frolova G.M."/>
            <person name="Mikhailov V.V."/>
        </authorList>
    </citation>
    <scope>NUCLEOTIDE SEQUENCE [LARGE SCALE GENOMIC DNA]</scope>
    <source>
        <strain evidence="2 3">KMM 3046</strain>
    </source>
</reference>
<evidence type="ECO:0000313" key="3">
    <source>
        <dbReference type="Proteomes" id="UP000261082"/>
    </source>
</evidence>
<dbReference type="EMBL" id="QVID01000001">
    <property type="protein sequence ID" value="RFN59760.1"/>
    <property type="molecule type" value="Genomic_DNA"/>
</dbReference>
<protein>
    <submittedName>
        <fullName evidence="2">DUF2807 domain-containing protein</fullName>
    </submittedName>
</protein>
<dbReference type="InterPro" id="IPR021255">
    <property type="entry name" value="DUF2807"/>
</dbReference>
<accession>A0A3E1QC95</accession>
<keyword evidence="3" id="KW-1185">Reference proteome</keyword>
<proteinExistence type="predicted"/>
<comment type="caution">
    <text evidence="2">The sequence shown here is derived from an EMBL/GenBank/DDBJ whole genome shotgun (WGS) entry which is preliminary data.</text>
</comment>
<name>A0A3E1QC95_9FLAO</name>
<dbReference type="Proteomes" id="UP000261082">
    <property type="component" value="Unassembled WGS sequence"/>
</dbReference>
<dbReference type="OrthoDB" id="1466971at2"/>
<dbReference type="AlphaFoldDB" id="A0A3E1QC95"/>
<dbReference type="Gene3D" id="2.160.20.120">
    <property type="match status" value="1"/>
</dbReference>
<dbReference type="Pfam" id="PF10988">
    <property type="entry name" value="DUF2807"/>
    <property type="match status" value="1"/>
</dbReference>
<sequence length="251" mass="27843">MKKLLYIKAIYLIMVSCNSENAPDCFQTVGDPVTEEFIVDDFSKIRIETDVALQLKQGTTQQVLIKAGENLLPDISVTIDGETLVIKNNNSCNLVRDYDNLQAIVTTPNVSEIRNASSRNVSGNGMLVFPKLTLISNTTSGADDPRKSGDFYLNLRCEDFNVSANGQSVFYISGTTQQATLVFSDEFPRFEGENFLIDTLKIRQRSANKMVVNPVDRISGVIQGTGDVILVSRPLEIDVEELFTGRLIFQD</sequence>
<feature type="domain" description="Putative auto-transporter adhesin head GIN" evidence="1">
    <location>
        <begin position="41"/>
        <end position="234"/>
    </location>
</feature>